<dbReference type="AlphaFoldDB" id="A0AAZ1XT41"/>
<keyword evidence="5" id="KW-1185">Reference proteome</keyword>
<dbReference type="Proteomes" id="UP000472276">
    <property type="component" value="Unassembled WGS sequence"/>
</dbReference>
<feature type="region of interest" description="Disordered" evidence="1">
    <location>
        <begin position="231"/>
        <end position="266"/>
    </location>
</feature>
<feature type="transmembrane region" description="Helical" evidence="2">
    <location>
        <begin position="38"/>
        <end position="57"/>
    </location>
</feature>
<dbReference type="Ensembl" id="ENSOABT00000072624.1">
    <property type="protein sequence ID" value="ENSOABP00000070743.1"/>
    <property type="gene ID" value="ENSOABG00000027166.1"/>
</dbReference>
<keyword evidence="2" id="KW-0812">Transmembrane</keyword>
<organism evidence="4 5">
    <name type="scientific">Oreochromis aureus</name>
    <name type="common">Israeli tilapia</name>
    <name type="synonym">Chromis aureus</name>
    <dbReference type="NCBI Taxonomy" id="47969"/>
    <lineage>
        <taxon>Eukaryota</taxon>
        <taxon>Metazoa</taxon>
        <taxon>Chordata</taxon>
        <taxon>Craniata</taxon>
        <taxon>Vertebrata</taxon>
        <taxon>Euteleostomi</taxon>
        <taxon>Actinopterygii</taxon>
        <taxon>Neopterygii</taxon>
        <taxon>Teleostei</taxon>
        <taxon>Neoteleostei</taxon>
        <taxon>Acanthomorphata</taxon>
        <taxon>Ovalentaria</taxon>
        <taxon>Cichlomorphae</taxon>
        <taxon>Cichliformes</taxon>
        <taxon>Cichlidae</taxon>
        <taxon>African cichlids</taxon>
        <taxon>Pseudocrenilabrinae</taxon>
        <taxon>Oreochromini</taxon>
        <taxon>Oreochromis</taxon>
    </lineage>
</organism>
<evidence type="ECO:0000313" key="4">
    <source>
        <dbReference type="Ensembl" id="ENSOABP00000070743.1"/>
    </source>
</evidence>
<proteinExistence type="predicted"/>
<dbReference type="InterPro" id="IPR026721">
    <property type="entry name" value="TMEM18"/>
</dbReference>
<sequence length="299" mass="34738">MTVNKADNISSIPIDGFSNVRITSLWTFFMSVQWSEPWLIGLLVFHAVCLFLTLLTCKYYRAQICHFLLVVGLVYSAEYLNELAARNWSRNAALVSYVPKKSRNVLLLSTKHREPQVENSGKKKPQIILDYNKCKGAVDHLDQVCGTYSCRRRTRRWPMCLLYHMIDVSCYNAFVLFTAVDTEWNKGKRYCRRLFIEQVGRALITPTMMNRSHLPRTPFAVSLVLQAQGKEQQEQQEKEEEQQEEEEEQQEEEWESPSKKRKQCASCKQRKRIITNCCKCGAPACKIHLKTLCGSCYKM</sequence>
<dbReference type="InterPro" id="IPR029526">
    <property type="entry name" value="PGBD"/>
</dbReference>
<evidence type="ECO:0000259" key="3">
    <source>
        <dbReference type="Pfam" id="PF13843"/>
    </source>
</evidence>
<evidence type="ECO:0000256" key="1">
    <source>
        <dbReference type="SAM" id="MobiDB-lite"/>
    </source>
</evidence>
<evidence type="ECO:0000313" key="5">
    <source>
        <dbReference type="Proteomes" id="UP000472276"/>
    </source>
</evidence>
<keyword evidence="2" id="KW-0472">Membrane</keyword>
<reference evidence="4" key="2">
    <citation type="submission" date="2025-08" db="UniProtKB">
        <authorList>
            <consortium name="Ensembl"/>
        </authorList>
    </citation>
    <scope>IDENTIFICATION</scope>
</reference>
<feature type="transmembrane region" description="Helical" evidence="2">
    <location>
        <begin position="161"/>
        <end position="180"/>
    </location>
</feature>
<gene>
    <name evidence="4" type="primary">tmem18</name>
</gene>
<feature type="compositionally biased region" description="Acidic residues" evidence="1">
    <location>
        <begin position="237"/>
        <end position="255"/>
    </location>
</feature>
<dbReference type="Pfam" id="PF13843">
    <property type="entry name" value="DDE_Tnp_1_7"/>
    <property type="match status" value="1"/>
</dbReference>
<dbReference type="PANTHER" id="PTHR46599">
    <property type="entry name" value="PIGGYBAC TRANSPOSABLE ELEMENT-DERIVED PROTEIN 4"/>
    <property type="match status" value="1"/>
</dbReference>
<dbReference type="Pfam" id="PF14770">
    <property type="entry name" value="TMEM18"/>
    <property type="match status" value="1"/>
</dbReference>
<name>A0AAZ1XT41_OREAU</name>
<keyword evidence="2" id="KW-1133">Transmembrane helix</keyword>
<reference evidence="5" key="1">
    <citation type="submission" date="2020-03" db="EMBL/GenBank/DDBJ databases">
        <title>Evolution of repeat sequences and sex chromosomes of tilapia species revealed by chromosome-level genomes.</title>
        <authorList>
            <person name="Xu L."/>
            <person name="Tao W."/>
            <person name="Wang D."/>
            <person name="Zhou Q."/>
        </authorList>
    </citation>
    <scope>NUCLEOTIDE SEQUENCE [LARGE SCALE GENOMIC DNA]</scope>
    <source>
        <strain evidence="5">Israel</strain>
    </source>
</reference>
<dbReference type="PANTHER" id="PTHR46599:SF6">
    <property type="entry name" value="DUAL SPECIFICITY PHOSPHATASE 26"/>
    <property type="match status" value="1"/>
</dbReference>
<feature type="domain" description="PiggyBac transposable element-derived protein" evidence="3">
    <location>
        <begin position="92"/>
        <end position="174"/>
    </location>
</feature>
<accession>A0AAZ1XT41</accession>
<protein>
    <recommendedName>
        <fullName evidence="3">PiggyBac transposable element-derived protein domain-containing protein</fullName>
    </recommendedName>
</protein>
<evidence type="ECO:0000256" key="2">
    <source>
        <dbReference type="SAM" id="Phobius"/>
    </source>
</evidence>
<reference evidence="4" key="3">
    <citation type="submission" date="2025-09" db="UniProtKB">
        <authorList>
            <consortium name="Ensembl"/>
        </authorList>
    </citation>
    <scope>IDENTIFICATION</scope>
</reference>